<accession>A0ABN2I0M5</accession>
<proteinExistence type="predicted"/>
<dbReference type="RefSeq" id="WP_344156182.1">
    <property type="nucleotide sequence ID" value="NZ_BAAANF010000017.1"/>
</dbReference>
<evidence type="ECO:0000259" key="2">
    <source>
        <dbReference type="Pfam" id="PF04235"/>
    </source>
</evidence>
<keyword evidence="1" id="KW-0812">Transmembrane</keyword>
<protein>
    <recommendedName>
        <fullName evidence="2">DUF418 domain-containing protein</fullName>
    </recommendedName>
</protein>
<gene>
    <name evidence="3" type="ORF">GCM10009745_48410</name>
</gene>
<sequence length="328" mass="35800">MPTSSGQPRIPELDVIRGFALCGILLANVQPISGGRTTAASTGVDGSTWLGLLVEQRFMPIFALLFGIGFSLLLRSASARVERPRILLLRRLLCLLAIGAAHFLLLWWGDILSTYALVGLLVLLPSTWLPRFAVATLGPVFLLVALATGDGRFTLTAALFLIGSALVRYNVIDRLPKPGLVTTLGLAVVAVPVLLWQTTVQPGDRAFALALAAGGLLVAAFYICVLLLLLRTRLRGVLQAIFTPLGRMALTNYISATALVRAIVAVFDLDAITTTDVVLIAAAILTTQCLFSTLWLRHFTQGPLEWLWRWATWTHRRPMLKTWQNEPR</sequence>
<dbReference type="PANTHER" id="PTHR30590">
    <property type="entry name" value="INNER MEMBRANE PROTEIN"/>
    <property type="match status" value="1"/>
</dbReference>
<name>A0ABN2I0M5_9ACTN</name>
<dbReference type="Proteomes" id="UP001500280">
    <property type="component" value="Unassembled WGS sequence"/>
</dbReference>
<feature type="transmembrane region" description="Helical" evidence="1">
    <location>
        <begin position="250"/>
        <end position="270"/>
    </location>
</feature>
<feature type="transmembrane region" description="Helical" evidence="1">
    <location>
        <begin position="208"/>
        <end position="230"/>
    </location>
</feature>
<feature type="domain" description="DUF418" evidence="2">
    <location>
        <begin position="183"/>
        <end position="314"/>
    </location>
</feature>
<keyword evidence="1" id="KW-1133">Transmembrane helix</keyword>
<dbReference type="InterPro" id="IPR007349">
    <property type="entry name" value="DUF418"/>
</dbReference>
<evidence type="ECO:0000313" key="3">
    <source>
        <dbReference type="EMBL" id="GAA1696651.1"/>
    </source>
</evidence>
<keyword evidence="1" id="KW-0472">Membrane</keyword>
<evidence type="ECO:0000313" key="4">
    <source>
        <dbReference type="Proteomes" id="UP001500280"/>
    </source>
</evidence>
<feature type="transmembrane region" description="Helical" evidence="1">
    <location>
        <begin position="88"/>
        <end position="108"/>
    </location>
</feature>
<feature type="transmembrane region" description="Helical" evidence="1">
    <location>
        <begin position="178"/>
        <end position="196"/>
    </location>
</feature>
<dbReference type="EMBL" id="BAAANF010000017">
    <property type="protein sequence ID" value="GAA1696651.1"/>
    <property type="molecule type" value="Genomic_DNA"/>
</dbReference>
<feature type="transmembrane region" description="Helical" evidence="1">
    <location>
        <begin position="277"/>
        <end position="296"/>
    </location>
</feature>
<dbReference type="Pfam" id="PF04235">
    <property type="entry name" value="DUF418"/>
    <property type="match status" value="1"/>
</dbReference>
<reference evidence="3 4" key="1">
    <citation type="journal article" date="2019" name="Int. J. Syst. Evol. Microbiol.">
        <title>The Global Catalogue of Microorganisms (GCM) 10K type strain sequencing project: providing services to taxonomists for standard genome sequencing and annotation.</title>
        <authorList>
            <consortium name="The Broad Institute Genomics Platform"/>
            <consortium name="The Broad Institute Genome Sequencing Center for Infectious Disease"/>
            <person name="Wu L."/>
            <person name="Ma J."/>
        </authorList>
    </citation>
    <scope>NUCLEOTIDE SEQUENCE [LARGE SCALE GENOMIC DNA]</scope>
    <source>
        <strain evidence="3 4">JCM 14307</strain>
    </source>
</reference>
<dbReference type="PANTHER" id="PTHR30590:SF2">
    <property type="entry name" value="INNER MEMBRANE PROTEIN"/>
    <property type="match status" value="1"/>
</dbReference>
<comment type="caution">
    <text evidence="3">The sequence shown here is derived from an EMBL/GenBank/DDBJ whole genome shotgun (WGS) entry which is preliminary data.</text>
</comment>
<keyword evidence="4" id="KW-1185">Reference proteome</keyword>
<dbReference type="InterPro" id="IPR052529">
    <property type="entry name" value="Bact_Transport_Assoc"/>
</dbReference>
<feature type="transmembrane region" description="Helical" evidence="1">
    <location>
        <begin position="58"/>
        <end position="76"/>
    </location>
</feature>
<feature type="transmembrane region" description="Helical" evidence="1">
    <location>
        <begin position="153"/>
        <end position="172"/>
    </location>
</feature>
<evidence type="ECO:0000256" key="1">
    <source>
        <dbReference type="SAM" id="Phobius"/>
    </source>
</evidence>
<organism evidence="3 4">
    <name type="scientific">Kribbella yunnanensis</name>
    <dbReference type="NCBI Taxonomy" id="190194"/>
    <lineage>
        <taxon>Bacteria</taxon>
        <taxon>Bacillati</taxon>
        <taxon>Actinomycetota</taxon>
        <taxon>Actinomycetes</taxon>
        <taxon>Propionibacteriales</taxon>
        <taxon>Kribbellaceae</taxon>
        <taxon>Kribbella</taxon>
    </lineage>
</organism>